<dbReference type="Pfam" id="PF03629">
    <property type="entry name" value="SASA"/>
    <property type="match status" value="1"/>
</dbReference>
<dbReference type="SUPFAM" id="SSF52266">
    <property type="entry name" value="SGNH hydrolase"/>
    <property type="match status" value="1"/>
</dbReference>
<protein>
    <submittedName>
        <fullName evidence="5">Ca2+-binding protein, RTX toxin-related</fullName>
    </submittedName>
</protein>
<dbReference type="GO" id="GO:0005509">
    <property type="term" value="F:calcium ion binding"/>
    <property type="evidence" value="ECO:0007669"/>
    <property type="project" value="InterPro"/>
</dbReference>
<evidence type="ECO:0000259" key="4">
    <source>
        <dbReference type="Pfam" id="PF03629"/>
    </source>
</evidence>
<organism evidence="5 6">
    <name type="scientific">Desulforhopalus singaporensis</name>
    <dbReference type="NCBI Taxonomy" id="91360"/>
    <lineage>
        <taxon>Bacteria</taxon>
        <taxon>Pseudomonadati</taxon>
        <taxon>Thermodesulfobacteriota</taxon>
        <taxon>Desulfobulbia</taxon>
        <taxon>Desulfobulbales</taxon>
        <taxon>Desulfocapsaceae</taxon>
        <taxon>Desulforhopalus</taxon>
    </lineage>
</organism>
<dbReference type="AlphaFoldDB" id="A0A1H0UF67"/>
<dbReference type="PRINTS" id="PR00313">
    <property type="entry name" value="CABNDNGRPT"/>
</dbReference>
<dbReference type="PANTHER" id="PTHR38340:SF1">
    <property type="entry name" value="S-LAYER PROTEIN"/>
    <property type="match status" value="1"/>
</dbReference>
<dbReference type="Gene3D" id="3.40.50.1110">
    <property type="entry name" value="SGNH hydrolase"/>
    <property type="match status" value="1"/>
</dbReference>
<gene>
    <name evidence="5" type="ORF">SAMN05660330_03531</name>
</gene>
<evidence type="ECO:0000313" key="6">
    <source>
        <dbReference type="Proteomes" id="UP000199073"/>
    </source>
</evidence>
<sequence length="1015" mass="107186">MKTENVEKDGSFFWLSSARLIYHVTDKSDKMALNLLYVSANGTSQGLGTAAQPLDFTSAVRQGGENSVIVLLNDAGTIYTEGVALHKNQYVLGEGATAHVFHEDGVTVEMFTAPGSGGAQLHGTSSYNGVIGTHPETAATAVSGVQASGGVNDAGIVAESRYHFLLSGQSNMAGWANVSDFDEQLQGTQENVHMWTGNKFASLEPTQNSAPLDFGAAPNRLWAGSELSLGVNLTKALASDVYFTKVTSGGTSIDRWLYQDMADRLLEHSLKASEDIATQGYAPIMGGLAWNQGEYDVNNSAPYDQKLLALLQELQSETGISDLRLVASGVSPQMGGAVIEQEILQAMQSSEFIAYFSMLDFTDYSNGNVHFSAEGYSYMGYQFAVHLLEDLIGNPVTQDAIDGYLPLRMIPVAPVAENDSQNIVVGFDVGRQGNVLANDSDFNITETLSVATVNGLHSNIGEWIDLEEGGRIKIEADGTYDFDPGESYGDLKAGQFFSIVVPYEVMDDKGLVDQATLTLSVYGSYGREGGLYIEAVSGSTYGTSGDDVIIGTDGNDQISGNGGYDMIFDYGGNNTIRLNNSQPDSKSMVFTGKGNDSIYATAGDDVIDAGNGNNNVYSYAGDDTIIAGDGNDFINARGSYWAVGDRAGNNTIDGGDGNNRVYTGAGSDKITTGDGDDLIYSTGGGDVINAGHGNNTIDSGYNRYAGSGKVTIITAGDGNNRIYTDAGDDHITLGKGQNYVYSYGGNDNITTGNDNDFINARGNNWLVGDRAGNKTIDGGDGDNRVYTGAGSDKIITGDGDDLIYSAGGGDVINAGHGNNTIDSGYNRNAGSGKVTTITAGDGNNRIYTDAGDDHITLGDGQNVVQSFGGNDTVTTGSGDDRITLYGYNASNDAQSEKHVSSGAGNDTIFGSFGDDTIIAGQGDDVIDLRRGGNNLCIFESGDGVDRIVGFDAESDKIQFSVEGLTYEELQFLTSSDRDPAFSGSGTGIRYGDDLVTVDVRPTDINEDLFVFMPYC</sequence>
<evidence type="ECO:0000256" key="2">
    <source>
        <dbReference type="ARBA" id="ARBA00022525"/>
    </source>
</evidence>
<dbReference type="STRING" id="91360.SAMN05660330_03531"/>
<dbReference type="Proteomes" id="UP000199073">
    <property type="component" value="Unassembled WGS sequence"/>
</dbReference>
<dbReference type="Gene3D" id="2.150.10.10">
    <property type="entry name" value="Serralysin-like metalloprotease, C-terminal"/>
    <property type="match status" value="2"/>
</dbReference>
<dbReference type="InterPro" id="IPR011049">
    <property type="entry name" value="Serralysin-like_metalloprot_C"/>
</dbReference>
<dbReference type="InterPro" id="IPR050557">
    <property type="entry name" value="RTX_toxin/Mannuronan_C5-epim"/>
</dbReference>
<dbReference type="InterPro" id="IPR005181">
    <property type="entry name" value="SASA"/>
</dbReference>
<evidence type="ECO:0000256" key="1">
    <source>
        <dbReference type="ARBA" id="ARBA00004613"/>
    </source>
</evidence>
<dbReference type="PANTHER" id="PTHR38340">
    <property type="entry name" value="S-LAYER PROTEIN"/>
    <property type="match status" value="1"/>
</dbReference>
<evidence type="ECO:0000256" key="3">
    <source>
        <dbReference type="ARBA" id="ARBA00022801"/>
    </source>
</evidence>
<dbReference type="GO" id="GO:0005576">
    <property type="term" value="C:extracellular region"/>
    <property type="evidence" value="ECO:0007669"/>
    <property type="project" value="UniProtKB-SubCell"/>
</dbReference>
<proteinExistence type="predicted"/>
<reference evidence="5 6" key="1">
    <citation type="submission" date="2016-10" db="EMBL/GenBank/DDBJ databases">
        <authorList>
            <person name="de Groot N.N."/>
        </authorList>
    </citation>
    <scope>NUCLEOTIDE SEQUENCE [LARGE SCALE GENOMIC DNA]</scope>
    <source>
        <strain evidence="5 6">DSM 12130</strain>
    </source>
</reference>
<dbReference type="EMBL" id="FNJI01000031">
    <property type="protein sequence ID" value="SDP64824.1"/>
    <property type="molecule type" value="Genomic_DNA"/>
</dbReference>
<comment type="subcellular location">
    <subcellularLocation>
        <location evidence="1">Secreted</location>
    </subcellularLocation>
</comment>
<feature type="domain" description="Sialate O-acetylesterase" evidence="4">
    <location>
        <begin position="164"/>
        <end position="387"/>
    </location>
</feature>
<dbReference type="Pfam" id="PF00353">
    <property type="entry name" value="HemolysinCabind"/>
    <property type="match status" value="9"/>
</dbReference>
<accession>A0A1H0UF67</accession>
<dbReference type="InterPro" id="IPR036514">
    <property type="entry name" value="SGNH_hydro_sf"/>
</dbReference>
<dbReference type="InterPro" id="IPR001343">
    <property type="entry name" value="Hemolysn_Ca-bd"/>
</dbReference>
<keyword evidence="3" id="KW-0378">Hydrolase</keyword>
<name>A0A1H0UF67_9BACT</name>
<dbReference type="SUPFAM" id="SSF51120">
    <property type="entry name" value="beta-Roll"/>
    <property type="match status" value="3"/>
</dbReference>
<dbReference type="GO" id="GO:0016788">
    <property type="term" value="F:hydrolase activity, acting on ester bonds"/>
    <property type="evidence" value="ECO:0007669"/>
    <property type="project" value="UniProtKB-ARBA"/>
</dbReference>
<keyword evidence="2" id="KW-0964">Secreted</keyword>
<dbReference type="OrthoDB" id="5405960at2"/>
<dbReference type="Gene3D" id="2.160.20.160">
    <property type="match status" value="1"/>
</dbReference>
<keyword evidence="6" id="KW-1185">Reference proteome</keyword>
<evidence type="ECO:0000313" key="5">
    <source>
        <dbReference type="EMBL" id="SDP64824.1"/>
    </source>
</evidence>